<evidence type="ECO:0000313" key="5">
    <source>
        <dbReference type="Proteomes" id="UP000245469"/>
    </source>
</evidence>
<dbReference type="OrthoDB" id="23692at2"/>
<dbReference type="InterPro" id="IPR000160">
    <property type="entry name" value="GGDEF_dom"/>
</dbReference>
<keyword evidence="2" id="KW-0472">Membrane</keyword>
<dbReference type="AlphaFoldDB" id="A0A316A1K6"/>
<gene>
    <name evidence="4" type="ORF">BXY45_1209</name>
</gene>
<dbReference type="InterPro" id="IPR050469">
    <property type="entry name" value="Diguanylate_Cyclase"/>
</dbReference>
<dbReference type="CDD" id="cd01949">
    <property type="entry name" value="GGDEF"/>
    <property type="match status" value="1"/>
</dbReference>
<feature type="compositionally biased region" description="Basic and acidic residues" evidence="1">
    <location>
        <begin position="346"/>
        <end position="355"/>
    </location>
</feature>
<reference evidence="4 5" key="1">
    <citation type="submission" date="2018-03" db="EMBL/GenBank/DDBJ databases">
        <title>Genomic Encyclopedia of Archaeal and Bacterial Type Strains, Phase II (KMG-II): from individual species to whole genera.</title>
        <authorList>
            <person name="Goeker M."/>
        </authorList>
    </citation>
    <scope>NUCLEOTIDE SEQUENCE [LARGE SCALE GENOMIC DNA]</scope>
    <source>
        <strain evidence="4 5">DSM 44889</strain>
    </source>
</reference>
<evidence type="ECO:0000256" key="1">
    <source>
        <dbReference type="SAM" id="MobiDB-lite"/>
    </source>
</evidence>
<proteinExistence type="predicted"/>
<dbReference type="Gene3D" id="3.30.70.270">
    <property type="match status" value="1"/>
</dbReference>
<dbReference type="GO" id="GO:0052621">
    <property type="term" value="F:diguanylate cyclase activity"/>
    <property type="evidence" value="ECO:0007669"/>
    <property type="project" value="TreeGrafter"/>
</dbReference>
<keyword evidence="2" id="KW-1133">Transmembrane helix</keyword>
<evidence type="ECO:0000259" key="3">
    <source>
        <dbReference type="PROSITE" id="PS50887"/>
    </source>
</evidence>
<organism evidence="4 5">
    <name type="scientific">Quadrisphaera granulorum</name>
    <dbReference type="NCBI Taxonomy" id="317664"/>
    <lineage>
        <taxon>Bacteria</taxon>
        <taxon>Bacillati</taxon>
        <taxon>Actinomycetota</taxon>
        <taxon>Actinomycetes</taxon>
        <taxon>Kineosporiales</taxon>
        <taxon>Kineosporiaceae</taxon>
        <taxon>Quadrisphaera</taxon>
    </lineage>
</organism>
<protein>
    <submittedName>
        <fullName evidence="4">Diguanylate cyclase (GGDEF)-like protein</fullName>
    </submittedName>
</protein>
<feature type="transmembrane region" description="Helical" evidence="2">
    <location>
        <begin position="33"/>
        <end position="54"/>
    </location>
</feature>
<dbReference type="GO" id="GO:0043709">
    <property type="term" value="P:cell adhesion involved in single-species biofilm formation"/>
    <property type="evidence" value="ECO:0007669"/>
    <property type="project" value="TreeGrafter"/>
</dbReference>
<evidence type="ECO:0000256" key="2">
    <source>
        <dbReference type="SAM" id="Phobius"/>
    </source>
</evidence>
<dbReference type="Proteomes" id="UP000245469">
    <property type="component" value="Unassembled WGS sequence"/>
</dbReference>
<feature type="region of interest" description="Disordered" evidence="1">
    <location>
        <begin position="339"/>
        <end position="424"/>
    </location>
</feature>
<dbReference type="GO" id="GO:1902201">
    <property type="term" value="P:negative regulation of bacterial-type flagellum-dependent cell motility"/>
    <property type="evidence" value="ECO:0007669"/>
    <property type="project" value="TreeGrafter"/>
</dbReference>
<dbReference type="Pfam" id="PF00990">
    <property type="entry name" value="GGDEF"/>
    <property type="match status" value="1"/>
</dbReference>
<keyword evidence="2" id="KW-0812">Transmembrane</keyword>
<dbReference type="InterPro" id="IPR029787">
    <property type="entry name" value="Nucleotide_cyclase"/>
</dbReference>
<feature type="compositionally biased region" description="Low complexity" evidence="1">
    <location>
        <begin position="391"/>
        <end position="405"/>
    </location>
</feature>
<dbReference type="SMART" id="SM00267">
    <property type="entry name" value="GGDEF"/>
    <property type="match status" value="1"/>
</dbReference>
<dbReference type="PANTHER" id="PTHR45138">
    <property type="entry name" value="REGULATORY COMPONENTS OF SENSORY TRANSDUCTION SYSTEM"/>
    <property type="match status" value="1"/>
</dbReference>
<name>A0A316A1K6_9ACTN</name>
<dbReference type="InterPro" id="IPR043128">
    <property type="entry name" value="Rev_trsase/Diguanyl_cyclase"/>
</dbReference>
<keyword evidence="5" id="KW-1185">Reference proteome</keyword>
<comment type="caution">
    <text evidence="4">The sequence shown here is derived from an EMBL/GenBank/DDBJ whole genome shotgun (WGS) entry which is preliminary data.</text>
</comment>
<dbReference type="PANTHER" id="PTHR45138:SF9">
    <property type="entry name" value="DIGUANYLATE CYCLASE DGCM-RELATED"/>
    <property type="match status" value="1"/>
</dbReference>
<feature type="compositionally biased region" description="Polar residues" evidence="1">
    <location>
        <begin position="412"/>
        <end position="424"/>
    </location>
</feature>
<dbReference type="SUPFAM" id="SSF55073">
    <property type="entry name" value="Nucleotide cyclase"/>
    <property type="match status" value="1"/>
</dbReference>
<dbReference type="NCBIfam" id="TIGR00254">
    <property type="entry name" value="GGDEF"/>
    <property type="match status" value="1"/>
</dbReference>
<accession>A0A316A1K6</accession>
<feature type="transmembrane region" description="Helical" evidence="2">
    <location>
        <begin position="66"/>
        <end position="82"/>
    </location>
</feature>
<feature type="compositionally biased region" description="Low complexity" evidence="1">
    <location>
        <begin position="361"/>
        <end position="379"/>
    </location>
</feature>
<dbReference type="EMBL" id="QGDQ01000020">
    <property type="protein sequence ID" value="PWJ51731.1"/>
    <property type="molecule type" value="Genomic_DNA"/>
</dbReference>
<sequence>MSAPTSGHRLRRTRWHTLILELSRAQPVASLTAMVWTTSLVMLACGAYIAVASLLRTGFTAPGPPFWVGVAACLGGAVIFLGRRYYRKWYYHFLQPATGLAAALGIHLDGGGTASVADASLYLVLAALAFFFFPWTTAGIHVVVNTALLVLALGSVPGVATGDILIMVCGNLVVGGIVGALSRLTASAVLAAEVDVLTALPNRRGTQSRLLTALAGHRAGAPLSLAIIDLDHFKQVNDSLGHAAGDELLRAAATAWWAILPPSAVLGRWGGDEFVMLARLEPVAAGQLVDALREALPAGRSCTAGVTGLGTADDVDSAMRRADQALYVAKRAGRGRTRVWTPEDVVDQREGERRSPQMNGPEQSSPEQSSPEQSSPEQSGPDQPWLESQPSMRSDSGSSASSEPSGPVDPSSGASSRSMPTAFI</sequence>
<dbReference type="PROSITE" id="PS50887">
    <property type="entry name" value="GGDEF"/>
    <property type="match status" value="1"/>
</dbReference>
<feature type="domain" description="GGDEF" evidence="3">
    <location>
        <begin position="221"/>
        <end position="342"/>
    </location>
</feature>
<feature type="transmembrane region" description="Helical" evidence="2">
    <location>
        <begin position="89"/>
        <end position="108"/>
    </location>
</feature>
<evidence type="ECO:0000313" key="4">
    <source>
        <dbReference type="EMBL" id="PWJ51731.1"/>
    </source>
</evidence>
<dbReference type="GO" id="GO:0005886">
    <property type="term" value="C:plasma membrane"/>
    <property type="evidence" value="ECO:0007669"/>
    <property type="project" value="TreeGrafter"/>
</dbReference>